<name>A0ABW2EJB2_9BACI</name>
<feature type="domain" description="Ketoreductase" evidence="4">
    <location>
        <begin position="6"/>
        <end position="196"/>
    </location>
</feature>
<comment type="subunit">
    <text evidence="2">Homotetramer.</text>
</comment>
<dbReference type="SUPFAM" id="SSF51735">
    <property type="entry name" value="NAD(P)-binding Rossmann-fold domains"/>
    <property type="match status" value="1"/>
</dbReference>
<keyword evidence="6" id="KW-1185">Reference proteome</keyword>
<dbReference type="PANTHER" id="PTHR43639:SF1">
    <property type="entry name" value="SHORT-CHAIN DEHYDROGENASE_REDUCTASE FAMILY PROTEIN"/>
    <property type="match status" value="1"/>
</dbReference>
<evidence type="ECO:0000313" key="5">
    <source>
        <dbReference type="EMBL" id="MFC7062367.1"/>
    </source>
</evidence>
<dbReference type="CDD" id="cd05233">
    <property type="entry name" value="SDR_c"/>
    <property type="match status" value="1"/>
</dbReference>
<dbReference type="EC" id="1.1.1.-" evidence="5"/>
<dbReference type="SMART" id="SM00822">
    <property type="entry name" value="PKS_KR"/>
    <property type="match status" value="1"/>
</dbReference>
<dbReference type="InterPro" id="IPR002347">
    <property type="entry name" value="SDR_fam"/>
</dbReference>
<dbReference type="EMBL" id="JBHSZV010000027">
    <property type="protein sequence ID" value="MFC7062367.1"/>
    <property type="molecule type" value="Genomic_DNA"/>
</dbReference>
<protein>
    <submittedName>
        <fullName evidence="5">SDR family NAD(P)-dependent oxidoreductase</fullName>
        <ecNumber evidence="5">1.1.1.-</ecNumber>
    </submittedName>
</protein>
<dbReference type="InterPro" id="IPR036291">
    <property type="entry name" value="NAD(P)-bd_dom_sf"/>
</dbReference>
<dbReference type="InterPro" id="IPR057326">
    <property type="entry name" value="KR_dom"/>
</dbReference>
<gene>
    <name evidence="5" type="ORF">ACFQIC_10900</name>
</gene>
<comment type="similarity">
    <text evidence="1">Belongs to the short-chain dehydrogenases/reductases (SDR) family.</text>
</comment>
<dbReference type="Gene3D" id="3.40.50.720">
    <property type="entry name" value="NAD(P)-binding Rossmann-like Domain"/>
    <property type="match status" value="1"/>
</dbReference>
<evidence type="ECO:0000313" key="6">
    <source>
        <dbReference type="Proteomes" id="UP001596410"/>
    </source>
</evidence>
<dbReference type="NCBIfam" id="NF005559">
    <property type="entry name" value="PRK07231.1"/>
    <property type="match status" value="1"/>
</dbReference>
<evidence type="ECO:0000256" key="2">
    <source>
        <dbReference type="ARBA" id="ARBA00011881"/>
    </source>
</evidence>
<dbReference type="InterPro" id="IPR020904">
    <property type="entry name" value="Sc_DH/Rdtase_CS"/>
</dbReference>
<keyword evidence="3 5" id="KW-0560">Oxidoreductase</keyword>
<evidence type="ECO:0000256" key="3">
    <source>
        <dbReference type="ARBA" id="ARBA00023002"/>
    </source>
</evidence>
<dbReference type="Pfam" id="PF13561">
    <property type="entry name" value="adh_short_C2"/>
    <property type="match status" value="1"/>
</dbReference>
<dbReference type="PANTHER" id="PTHR43639">
    <property type="entry name" value="OXIDOREDUCTASE, SHORT-CHAIN DEHYDROGENASE/REDUCTASE FAMILY (AFU_ORTHOLOGUE AFUA_5G02870)"/>
    <property type="match status" value="1"/>
</dbReference>
<dbReference type="Proteomes" id="UP001596410">
    <property type="component" value="Unassembled WGS sequence"/>
</dbReference>
<dbReference type="PRINTS" id="PR00081">
    <property type="entry name" value="GDHRDH"/>
</dbReference>
<reference evidence="6" key="1">
    <citation type="journal article" date="2019" name="Int. J. Syst. Evol. Microbiol.">
        <title>The Global Catalogue of Microorganisms (GCM) 10K type strain sequencing project: providing services to taxonomists for standard genome sequencing and annotation.</title>
        <authorList>
            <consortium name="The Broad Institute Genomics Platform"/>
            <consortium name="The Broad Institute Genome Sequencing Center for Infectious Disease"/>
            <person name="Wu L."/>
            <person name="Ma J."/>
        </authorList>
    </citation>
    <scope>NUCLEOTIDE SEQUENCE [LARGE SCALE GENOMIC DNA]</scope>
    <source>
        <strain evidence="6">CGMCC 4.1621</strain>
    </source>
</reference>
<comment type="caution">
    <text evidence="5">The sequence shown here is derived from an EMBL/GenBank/DDBJ whole genome shotgun (WGS) entry which is preliminary data.</text>
</comment>
<dbReference type="PROSITE" id="PS00061">
    <property type="entry name" value="ADH_SHORT"/>
    <property type="match status" value="1"/>
</dbReference>
<sequence length="246" mass="26191">MSLEGKVALVTGSGTGIGRAVAIDLAKRGASVVVNYSRSEKEAQRTSEEIKSLGVSSQVYKAAVNDDRQVREMIKGVVDHFGQLDILVNNAGATTFVPHDDLDDLHEEHWDQVMDVNVKGLFFTCRAAADELKKSKGCIVNITSVAGLSGGGSSIAYSASKAAAISVTKSLARVLAPEIRVNSVAPGVVLTRWMEGKEEFVEKHSKRTPLQRTAQPEDVSEMVLSLISGASFVTGQTVVVDGGNYI</sequence>
<dbReference type="PRINTS" id="PR00080">
    <property type="entry name" value="SDRFAMILY"/>
</dbReference>
<dbReference type="GO" id="GO:0016491">
    <property type="term" value="F:oxidoreductase activity"/>
    <property type="evidence" value="ECO:0007669"/>
    <property type="project" value="UniProtKB-KW"/>
</dbReference>
<accession>A0ABW2EJB2</accession>
<evidence type="ECO:0000256" key="1">
    <source>
        <dbReference type="ARBA" id="ARBA00006484"/>
    </source>
</evidence>
<evidence type="ECO:0000259" key="4">
    <source>
        <dbReference type="SMART" id="SM00822"/>
    </source>
</evidence>
<proteinExistence type="inferred from homology"/>
<dbReference type="RefSeq" id="WP_204709307.1">
    <property type="nucleotide sequence ID" value="NZ_JBHSZV010000027.1"/>
</dbReference>
<organism evidence="5 6">
    <name type="scientific">Halobacillus seohaensis</name>
    <dbReference type="NCBI Taxonomy" id="447421"/>
    <lineage>
        <taxon>Bacteria</taxon>
        <taxon>Bacillati</taxon>
        <taxon>Bacillota</taxon>
        <taxon>Bacilli</taxon>
        <taxon>Bacillales</taxon>
        <taxon>Bacillaceae</taxon>
        <taxon>Halobacillus</taxon>
    </lineage>
</organism>